<keyword evidence="5" id="KW-0443">Lipid metabolism</keyword>
<feature type="domain" description="Partial AB-hydrolase lipase" evidence="8">
    <location>
        <begin position="143"/>
        <end position="198"/>
    </location>
</feature>
<dbReference type="GO" id="GO:0016042">
    <property type="term" value="P:lipid catabolic process"/>
    <property type="evidence" value="ECO:0007669"/>
    <property type="project" value="UniProtKB-KW"/>
</dbReference>
<evidence type="ECO:0000256" key="5">
    <source>
        <dbReference type="ARBA" id="ARBA00023098"/>
    </source>
</evidence>
<dbReference type="GO" id="GO:0016787">
    <property type="term" value="F:hydrolase activity"/>
    <property type="evidence" value="ECO:0007669"/>
    <property type="project" value="UniProtKB-KW"/>
</dbReference>
<evidence type="ECO:0000256" key="2">
    <source>
        <dbReference type="ARBA" id="ARBA00022729"/>
    </source>
</evidence>
<name>Q94568_GALME</name>
<keyword evidence="2" id="KW-0732">Signal</keyword>
<dbReference type="FunFam" id="3.40.50.1820:FF:000057">
    <property type="entry name" value="Lipase"/>
    <property type="match status" value="1"/>
</dbReference>
<keyword evidence="6" id="KW-0325">Glycoprotein</keyword>
<protein>
    <submittedName>
        <fullName evidence="9">Yolk protein 2</fullName>
    </submittedName>
</protein>
<evidence type="ECO:0000256" key="3">
    <source>
        <dbReference type="ARBA" id="ARBA00022801"/>
    </source>
</evidence>
<reference evidence="9" key="2">
    <citation type="submission" date="1996-09" db="EMBL/GenBank/DDBJ databases">
        <title>The Putative Yolk Protein-2 cDNA from Follicle cells of Galleria mellonella is a homolog of Mammalian Lipases.</title>
        <authorList>
            <person name="Rajaratnam V.S."/>
        </authorList>
    </citation>
    <scope>NUCLEOTIDE SEQUENCE</scope>
    <source>
        <tissue evidence="9">Ovary</tissue>
    </source>
</reference>
<keyword evidence="4" id="KW-0442">Lipid degradation</keyword>
<dbReference type="PANTHER" id="PTHR11005">
    <property type="entry name" value="LYSOSOMAL ACID LIPASE-RELATED"/>
    <property type="match status" value="1"/>
</dbReference>
<feature type="non-terminal residue" evidence="9">
    <location>
        <position position="1"/>
    </location>
</feature>
<dbReference type="ESTHER" id="galme-YP2">
    <property type="family name" value="Acidic_Lipase"/>
</dbReference>
<dbReference type="InterPro" id="IPR029058">
    <property type="entry name" value="AB_hydrolase_fold"/>
</dbReference>
<feature type="region of interest" description="Disordered" evidence="7">
    <location>
        <begin position="73"/>
        <end position="96"/>
    </location>
</feature>
<evidence type="ECO:0000256" key="1">
    <source>
        <dbReference type="ARBA" id="ARBA00010701"/>
    </source>
</evidence>
<feature type="compositionally biased region" description="Basic and acidic residues" evidence="7">
    <location>
        <begin position="17"/>
        <end position="28"/>
    </location>
</feature>
<evidence type="ECO:0000256" key="6">
    <source>
        <dbReference type="ARBA" id="ARBA00023180"/>
    </source>
</evidence>
<sequence length="504" mass="58184">GESLQYLDGYYQQHPRVQREYSKVHSSEYDETLQTSKRSSSSESSGEHRPEDMYMPPVYADENMTAQMMKKPVEAPHGDAISSRASKSLGPHSQIKKKEQIEKLFADAQMSMKHIDEDSQKTFHKMYELAVQKEDEDVYFNATQLLKKYGYPVEEHTIQTGDGYYLTVFRIMKYTARRTPSVASKGVVLLMHGLYGSARLAPHGPRILLAYLLADEGYEVWLGNVRGNKYGRQHVSKHPAQKDFWQFRVDEIARVDLPSLIDYVLQITGQKKLYYVGYDQGTTAFLPMASTMPEYGDKIIKMYAMAPMVYMSSMVRMIAPTSDLHEQLSPYFMDGEFHPSKELLKTLGGEMCEKEIGCRKICSNLNFVMSGVNLEHMEPAQIPMITGHLRWRFDQTNKAVQPIVASREFRMYDHGAKINKKMYGSVQPPVYDVSKIQTPVVLYYSEEDWLSHPKDVERLHRELPNVTEYYKVPEGYFAHMDYQHYKKAPEMVYTRLIKSMNSSS</sequence>
<reference evidence="9" key="1">
    <citation type="thesis" date="1994" institute="Unknown Institution">
        <authorList>
            <person name="Rajaratnam V.S."/>
        </authorList>
    </citation>
    <scope>NUCLEOTIDE SEQUENCE</scope>
    <source>
        <tissue evidence="9">Ovary</tissue>
    </source>
</reference>
<proteinExistence type="evidence at transcript level"/>
<comment type="similarity">
    <text evidence="1">Belongs to the AB hydrolase superfamily. Lipase family.</text>
</comment>
<evidence type="ECO:0000256" key="7">
    <source>
        <dbReference type="SAM" id="MobiDB-lite"/>
    </source>
</evidence>
<dbReference type="Gene3D" id="3.40.50.1820">
    <property type="entry name" value="alpha/beta hydrolase"/>
    <property type="match status" value="1"/>
</dbReference>
<organism evidence="9">
    <name type="scientific">Galleria mellonella</name>
    <name type="common">Greater wax moth</name>
    <dbReference type="NCBI Taxonomy" id="7137"/>
    <lineage>
        <taxon>Eukaryota</taxon>
        <taxon>Metazoa</taxon>
        <taxon>Ecdysozoa</taxon>
        <taxon>Arthropoda</taxon>
        <taxon>Hexapoda</taxon>
        <taxon>Insecta</taxon>
        <taxon>Pterygota</taxon>
        <taxon>Neoptera</taxon>
        <taxon>Endopterygota</taxon>
        <taxon>Lepidoptera</taxon>
        <taxon>Glossata</taxon>
        <taxon>Ditrysia</taxon>
        <taxon>Pyraloidea</taxon>
        <taxon>Pyralidae</taxon>
        <taxon>Galleriinae</taxon>
        <taxon>Galleria</taxon>
    </lineage>
</organism>
<feature type="region of interest" description="Disordered" evidence="7">
    <location>
        <begin position="1"/>
        <end position="56"/>
    </location>
</feature>
<gene>
    <name evidence="9" type="primary">Yp2</name>
</gene>
<evidence type="ECO:0000259" key="8">
    <source>
        <dbReference type="Pfam" id="PF04083"/>
    </source>
</evidence>
<keyword evidence="3" id="KW-0378">Hydrolase</keyword>
<dbReference type="EMBL" id="U69881">
    <property type="protein sequence ID" value="AAB09081.1"/>
    <property type="molecule type" value="mRNA"/>
</dbReference>
<evidence type="ECO:0000313" key="9">
    <source>
        <dbReference type="EMBL" id="AAB09081.1"/>
    </source>
</evidence>
<dbReference type="InterPro" id="IPR006693">
    <property type="entry name" value="AB_hydrolase_lipase"/>
</dbReference>
<dbReference type="SUPFAM" id="SSF53474">
    <property type="entry name" value="alpha/beta-Hydrolases"/>
    <property type="match status" value="1"/>
</dbReference>
<dbReference type="Pfam" id="PF04083">
    <property type="entry name" value="Abhydro_lipase"/>
    <property type="match status" value="1"/>
</dbReference>
<accession>Q94568</accession>
<dbReference type="AlphaFoldDB" id="Q94568"/>
<evidence type="ECO:0000256" key="4">
    <source>
        <dbReference type="ARBA" id="ARBA00022963"/>
    </source>
</evidence>